<sequence>MPKIKENLRQKIVFGIPKGSLQGNSLLFLRQAGFNIYVVPRVCQPKIDDSQINCFLLRAQEIPKYVSLGKLDAGIAATDWILEQKAKVIEVCDLDFAKKTVGRGPKWVLAVPQTSPIKSVKDLQGKVVASEIVNVTNAYLQRKGVKAKVEFSWGASEAKAPLFADAVVDITETGESLRANNLRILDTVLEVKTKLIASPLAWQNLWKREKIETMAMLIYGRVRGHQMSNIMAHTTSANLPKILAVAKKYDQASVKKIAGTDYYDISFRCQALQARDLLPALKMAGAHGIVQSPAFRLG</sequence>
<comment type="catalytic activity">
    <reaction evidence="1">
        <text>1-(5-phospho-beta-D-ribosyl)-ATP + diphosphate = 5-phospho-alpha-D-ribose 1-diphosphate + ATP</text>
        <dbReference type="Rhea" id="RHEA:18473"/>
        <dbReference type="ChEBI" id="CHEBI:30616"/>
        <dbReference type="ChEBI" id="CHEBI:33019"/>
        <dbReference type="ChEBI" id="CHEBI:58017"/>
        <dbReference type="ChEBI" id="CHEBI:73183"/>
        <dbReference type="EC" id="2.4.2.17"/>
    </reaction>
</comment>
<organism evidence="15 16">
    <name type="scientific">bacterium (Candidatus Gribaldobacteria) CG10_big_fil_rev_8_21_14_0_10_41_12</name>
    <dbReference type="NCBI Taxonomy" id="2014277"/>
    <lineage>
        <taxon>Bacteria</taxon>
        <taxon>Candidatus Gribaldobacteria</taxon>
    </lineage>
</organism>
<keyword evidence="8 15" id="KW-0808">Transferase</keyword>
<gene>
    <name evidence="15" type="primary">hisG</name>
    <name evidence="15" type="ORF">COU03_01495</name>
</gene>
<evidence type="ECO:0000313" key="16">
    <source>
        <dbReference type="Proteomes" id="UP000228906"/>
    </source>
</evidence>
<dbReference type="GO" id="GO:0005737">
    <property type="term" value="C:cytoplasm"/>
    <property type="evidence" value="ECO:0007669"/>
    <property type="project" value="UniProtKB-SubCell"/>
</dbReference>
<dbReference type="PANTHER" id="PTHR21403">
    <property type="entry name" value="ATP PHOSPHORIBOSYLTRANSFERASE ATP-PRTASE"/>
    <property type="match status" value="1"/>
</dbReference>
<dbReference type="InterPro" id="IPR013820">
    <property type="entry name" value="ATP_PRibTrfase_cat"/>
</dbReference>
<feature type="domain" description="ATP phosphoribosyltransferase catalytic" evidence="14">
    <location>
        <begin position="58"/>
        <end position="218"/>
    </location>
</feature>
<dbReference type="Gene3D" id="3.30.70.120">
    <property type="match status" value="1"/>
</dbReference>
<dbReference type="Pfam" id="PF01634">
    <property type="entry name" value="HisG"/>
    <property type="match status" value="1"/>
</dbReference>
<dbReference type="GO" id="GO:0003879">
    <property type="term" value="F:ATP phosphoribosyltransferase activity"/>
    <property type="evidence" value="ECO:0007669"/>
    <property type="project" value="UniProtKB-UniRule"/>
</dbReference>
<comment type="subcellular location">
    <subcellularLocation>
        <location evidence="2">Cytoplasm</location>
    </subcellularLocation>
</comment>
<keyword evidence="10" id="KW-0067">ATP-binding</keyword>
<evidence type="ECO:0000256" key="10">
    <source>
        <dbReference type="ARBA" id="ARBA00022840"/>
    </source>
</evidence>
<evidence type="ECO:0000256" key="8">
    <source>
        <dbReference type="ARBA" id="ARBA00022679"/>
    </source>
</evidence>
<comment type="function">
    <text evidence="12">Catalyzes the condensation of ATP and 5-phosphoribose 1-diphosphate to form N'-(5'-phosphoribosyl)-ATP (PR-ATP). Has a crucial role in the pathway because the rate of histidine biosynthesis seems to be controlled primarily by regulation of HisG enzymatic activity.</text>
</comment>
<evidence type="ECO:0000256" key="6">
    <source>
        <dbReference type="ARBA" id="ARBA00022605"/>
    </source>
</evidence>
<dbReference type="Gene3D" id="3.40.190.10">
    <property type="entry name" value="Periplasmic binding protein-like II"/>
    <property type="match status" value="2"/>
</dbReference>
<keyword evidence="5" id="KW-0963">Cytoplasm</keyword>
<dbReference type="InterPro" id="IPR001348">
    <property type="entry name" value="ATP_PRibTrfase_HisG"/>
</dbReference>
<accession>A0A2H0UXM6</accession>
<keyword evidence="7 15" id="KW-0328">Glycosyltransferase</keyword>
<evidence type="ECO:0000313" key="15">
    <source>
        <dbReference type="EMBL" id="PIR91606.1"/>
    </source>
</evidence>
<dbReference type="EC" id="2.4.2.17" evidence="4 13"/>
<dbReference type="EMBL" id="PFAV01000026">
    <property type="protein sequence ID" value="PIR91606.1"/>
    <property type="molecule type" value="Genomic_DNA"/>
</dbReference>
<evidence type="ECO:0000259" key="14">
    <source>
        <dbReference type="Pfam" id="PF01634"/>
    </source>
</evidence>
<evidence type="ECO:0000256" key="4">
    <source>
        <dbReference type="ARBA" id="ARBA00011946"/>
    </source>
</evidence>
<dbReference type="GO" id="GO:0005524">
    <property type="term" value="F:ATP binding"/>
    <property type="evidence" value="ECO:0007669"/>
    <property type="project" value="UniProtKB-KW"/>
</dbReference>
<dbReference type="PANTHER" id="PTHR21403:SF10">
    <property type="entry name" value="ATP PHOSPHORIBOSYLTRANSFERASE"/>
    <property type="match status" value="1"/>
</dbReference>
<dbReference type="AlphaFoldDB" id="A0A2H0UXM6"/>
<evidence type="ECO:0000256" key="13">
    <source>
        <dbReference type="NCBIfam" id="TIGR00070"/>
    </source>
</evidence>
<reference evidence="16" key="1">
    <citation type="submission" date="2017-09" db="EMBL/GenBank/DDBJ databases">
        <title>Depth-based differentiation of microbial function through sediment-hosted aquifers and enrichment of novel symbionts in the deep terrestrial subsurface.</title>
        <authorList>
            <person name="Probst A.J."/>
            <person name="Ladd B."/>
            <person name="Jarett J.K."/>
            <person name="Geller-Mcgrath D.E."/>
            <person name="Sieber C.M.K."/>
            <person name="Emerson J.B."/>
            <person name="Anantharaman K."/>
            <person name="Thomas B.C."/>
            <person name="Malmstrom R."/>
            <person name="Stieglmeier M."/>
            <person name="Klingl A."/>
            <person name="Woyke T."/>
            <person name="Ryan C.M."/>
            <person name="Banfield J.F."/>
        </authorList>
    </citation>
    <scope>NUCLEOTIDE SEQUENCE [LARGE SCALE GENOMIC DNA]</scope>
</reference>
<name>A0A2H0UXM6_9BACT</name>
<keyword evidence="9" id="KW-0547">Nucleotide-binding</keyword>
<proteinExistence type="predicted"/>
<keyword evidence="6" id="KW-0028">Amino-acid biosynthesis</keyword>
<dbReference type="Proteomes" id="UP000228906">
    <property type="component" value="Unassembled WGS sequence"/>
</dbReference>
<evidence type="ECO:0000256" key="7">
    <source>
        <dbReference type="ARBA" id="ARBA00022676"/>
    </source>
</evidence>
<dbReference type="UniPathway" id="UPA00031">
    <property type="reaction ID" value="UER00006"/>
</dbReference>
<evidence type="ECO:0000256" key="11">
    <source>
        <dbReference type="ARBA" id="ARBA00023102"/>
    </source>
</evidence>
<evidence type="ECO:0000256" key="9">
    <source>
        <dbReference type="ARBA" id="ARBA00022741"/>
    </source>
</evidence>
<evidence type="ECO:0000256" key="2">
    <source>
        <dbReference type="ARBA" id="ARBA00004496"/>
    </source>
</evidence>
<protein>
    <recommendedName>
        <fullName evidence="4 13">ATP phosphoribosyltransferase</fullName>
        <ecNumber evidence="4 13">2.4.2.17</ecNumber>
    </recommendedName>
</protein>
<dbReference type="InterPro" id="IPR015867">
    <property type="entry name" value="N-reg_PII/ATP_PRibTrfase_C"/>
</dbReference>
<dbReference type="NCBIfam" id="TIGR00070">
    <property type="entry name" value="hisG"/>
    <property type="match status" value="1"/>
</dbReference>
<dbReference type="GO" id="GO:0000105">
    <property type="term" value="P:L-histidine biosynthetic process"/>
    <property type="evidence" value="ECO:0007669"/>
    <property type="project" value="UniProtKB-UniRule"/>
</dbReference>
<dbReference type="SUPFAM" id="SSF53850">
    <property type="entry name" value="Periplasmic binding protein-like II"/>
    <property type="match status" value="1"/>
</dbReference>
<evidence type="ECO:0000256" key="5">
    <source>
        <dbReference type="ARBA" id="ARBA00022490"/>
    </source>
</evidence>
<evidence type="ECO:0000256" key="12">
    <source>
        <dbReference type="ARBA" id="ARBA00024861"/>
    </source>
</evidence>
<evidence type="ECO:0000256" key="1">
    <source>
        <dbReference type="ARBA" id="ARBA00000915"/>
    </source>
</evidence>
<evidence type="ECO:0000256" key="3">
    <source>
        <dbReference type="ARBA" id="ARBA00004667"/>
    </source>
</evidence>
<comment type="pathway">
    <text evidence="3">Amino-acid biosynthesis; L-histidine biosynthesis; L-histidine from 5-phospho-alpha-D-ribose 1-diphosphate: step 1/9.</text>
</comment>
<keyword evidence="11" id="KW-0368">Histidine biosynthesis</keyword>
<comment type="caution">
    <text evidence="15">The sequence shown here is derived from an EMBL/GenBank/DDBJ whole genome shotgun (WGS) entry which is preliminary data.</text>
</comment>